<feature type="compositionally biased region" description="Acidic residues" evidence="1">
    <location>
        <begin position="103"/>
        <end position="118"/>
    </location>
</feature>
<dbReference type="OrthoDB" id="4761521at2759"/>
<keyword evidence="2" id="KW-0732">Signal</keyword>
<keyword evidence="4" id="KW-1185">Reference proteome</keyword>
<gene>
    <name evidence="3" type="ORF">Micbo1qcDRAFT_174496</name>
</gene>
<feature type="chain" id="PRO_5007293609" evidence="2">
    <location>
        <begin position="24"/>
        <end position="228"/>
    </location>
</feature>
<evidence type="ECO:0000256" key="1">
    <source>
        <dbReference type="SAM" id="MobiDB-lite"/>
    </source>
</evidence>
<evidence type="ECO:0000313" key="4">
    <source>
        <dbReference type="Proteomes" id="UP000070501"/>
    </source>
</evidence>
<dbReference type="Proteomes" id="UP000070501">
    <property type="component" value="Unassembled WGS sequence"/>
</dbReference>
<evidence type="ECO:0000313" key="3">
    <source>
        <dbReference type="EMBL" id="KXJ93438.1"/>
    </source>
</evidence>
<dbReference type="InParanoid" id="A0A136J8J1"/>
<sequence length="228" mass="23862">MRALRHLAMLAAAAPGSRPLVAAAPTSAMSDVSDGFQPPRVVGFKDALLSLLAPTGNPQDIVVDGALVDMAYSEPSLAEILGHGRADNLGVLLEQRQNNGDSGDGDDGNDDGDEDEDKEELYLCSNPNFDTTCGEGCMCASVPVTTAAMSYGGKPPCAALPYSLRPGNPQGVSSARAYSKWNCTLFAGQYCEEDTPPAETFRIKPGPPGLDSLGGFDDLAQSYRCEAI</sequence>
<accession>A0A136J8J1</accession>
<proteinExistence type="predicted"/>
<evidence type="ECO:0000256" key="2">
    <source>
        <dbReference type="SAM" id="SignalP"/>
    </source>
</evidence>
<feature type="region of interest" description="Disordered" evidence="1">
    <location>
        <begin position="96"/>
        <end position="118"/>
    </location>
</feature>
<protein>
    <submittedName>
        <fullName evidence="3">Uncharacterized protein</fullName>
    </submittedName>
</protein>
<feature type="signal peptide" evidence="2">
    <location>
        <begin position="1"/>
        <end position="23"/>
    </location>
</feature>
<dbReference type="EMBL" id="KQ964248">
    <property type="protein sequence ID" value="KXJ93438.1"/>
    <property type="molecule type" value="Genomic_DNA"/>
</dbReference>
<organism evidence="3 4">
    <name type="scientific">Microdochium bolleyi</name>
    <dbReference type="NCBI Taxonomy" id="196109"/>
    <lineage>
        <taxon>Eukaryota</taxon>
        <taxon>Fungi</taxon>
        <taxon>Dikarya</taxon>
        <taxon>Ascomycota</taxon>
        <taxon>Pezizomycotina</taxon>
        <taxon>Sordariomycetes</taxon>
        <taxon>Xylariomycetidae</taxon>
        <taxon>Xylariales</taxon>
        <taxon>Microdochiaceae</taxon>
        <taxon>Microdochium</taxon>
    </lineage>
</organism>
<name>A0A136J8J1_9PEZI</name>
<reference evidence="4" key="1">
    <citation type="submission" date="2016-02" db="EMBL/GenBank/DDBJ databases">
        <title>Draft genome sequence of Microdochium bolleyi, a fungal endophyte of beachgrass.</title>
        <authorList>
            <consortium name="DOE Joint Genome Institute"/>
            <person name="David A.S."/>
            <person name="May G."/>
            <person name="Haridas S."/>
            <person name="Lim J."/>
            <person name="Wang M."/>
            <person name="Labutti K."/>
            <person name="Lipzen A."/>
            <person name="Barry K."/>
            <person name="Grigoriev I.V."/>
        </authorList>
    </citation>
    <scope>NUCLEOTIDE SEQUENCE [LARGE SCALE GENOMIC DNA]</scope>
    <source>
        <strain evidence="4">J235TASD1</strain>
    </source>
</reference>
<dbReference type="AlphaFoldDB" id="A0A136J8J1"/>